<dbReference type="SUPFAM" id="SSF56112">
    <property type="entry name" value="Protein kinase-like (PK-like)"/>
    <property type="match status" value="1"/>
</dbReference>
<dbReference type="PANTHER" id="PTHR47976">
    <property type="entry name" value="G-TYPE LECTIN S-RECEPTOR-LIKE SERINE/THREONINE-PROTEIN KINASE SD2-5"/>
    <property type="match status" value="1"/>
</dbReference>
<dbReference type="Proteomes" id="UP000095767">
    <property type="component" value="Unassembled WGS sequence"/>
</dbReference>
<organism evidence="4 5">
    <name type="scientific">Dichanthelium oligosanthes</name>
    <dbReference type="NCBI Taxonomy" id="888268"/>
    <lineage>
        <taxon>Eukaryota</taxon>
        <taxon>Viridiplantae</taxon>
        <taxon>Streptophyta</taxon>
        <taxon>Embryophyta</taxon>
        <taxon>Tracheophyta</taxon>
        <taxon>Spermatophyta</taxon>
        <taxon>Magnoliopsida</taxon>
        <taxon>Liliopsida</taxon>
        <taxon>Poales</taxon>
        <taxon>Poaceae</taxon>
        <taxon>PACMAD clade</taxon>
        <taxon>Panicoideae</taxon>
        <taxon>Panicodae</taxon>
        <taxon>Paniceae</taxon>
        <taxon>Dichantheliinae</taxon>
        <taxon>Dichanthelium</taxon>
    </lineage>
</organism>
<proteinExistence type="predicted"/>
<evidence type="ECO:0008006" key="6">
    <source>
        <dbReference type="Google" id="ProtNLM"/>
    </source>
</evidence>
<dbReference type="InterPro" id="IPR051343">
    <property type="entry name" value="G-type_lectin_kinases/EP1-like"/>
</dbReference>
<dbReference type="STRING" id="888268.A0A1E5V769"/>
<dbReference type="PANTHER" id="PTHR47976:SF115">
    <property type="entry name" value="RECEPTOR-LIKE SERINE_THREONINE-PROTEIN KINASE"/>
    <property type="match status" value="1"/>
</dbReference>
<comment type="caution">
    <text evidence="4">The sequence shown here is derived from an EMBL/GenBank/DDBJ whole genome shotgun (WGS) entry which is preliminary data.</text>
</comment>
<evidence type="ECO:0000256" key="1">
    <source>
        <dbReference type="ARBA" id="ARBA00022729"/>
    </source>
</evidence>
<evidence type="ECO:0000256" key="3">
    <source>
        <dbReference type="PROSITE-ProRule" id="PRU10141"/>
    </source>
</evidence>
<dbReference type="PROSITE" id="PS00107">
    <property type="entry name" value="PROTEIN_KINASE_ATP"/>
    <property type="match status" value="1"/>
</dbReference>
<dbReference type="InterPro" id="IPR011009">
    <property type="entry name" value="Kinase-like_dom_sf"/>
</dbReference>
<dbReference type="AlphaFoldDB" id="A0A1E5V769"/>
<keyword evidence="3" id="KW-0547">Nucleotide-binding</keyword>
<name>A0A1E5V769_9POAL</name>
<keyword evidence="5" id="KW-1185">Reference proteome</keyword>
<evidence type="ECO:0000313" key="4">
    <source>
        <dbReference type="EMBL" id="OEL20897.1"/>
    </source>
</evidence>
<dbReference type="InterPro" id="IPR017441">
    <property type="entry name" value="Protein_kinase_ATP_BS"/>
</dbReference>
<feature type="non-terminal residue" evidence="4">
    <location>
        <position position="78"/>
    </location>
</feature>
<reference evidence="4 5" key="1">
    <citation type="submission" date="2016-09" db="EMBL/GenBank/DDBJ databases">
        <title>The draft genome of Dichanthelium oligosanthes: A C3 panicoid grass species.</title>
        <authorList>
            <person name="Studer A.J."/>
            <person name="Schnable J.C."/>
            <person name="Brutnell T.P."/>
        </authorList>
    </citation>
    <scope>NUCLEOTIDE SEQUENCE [LARGE SCALE GENOMIC DNA]</scope>
    <source>
        <strain evidence="5">cv. Kellogg 1175</strain>
        <tissue evidence="4">Leaf</tissue>
    </source>
</reference>
<dbReference type="OrthoDB" id="4062651at2759"/>
<protein>
    <recommendedName>
        <fullName evidence="6">Protein kinase domain-containing protein</fullName>
    </recommendedName>
</protein>
<dbReference type="GO" id="GO:0005524">
    <property type="term" value="F:ATP binding"/>
    <property type="evidence" value="ECO:0007669"/>
    <property type="project" value="UniProtKB-UniRule"/>
</dbReference>
<keyword evidence="3" id="KW-0067">ATP-binding</keyword>
<feature type="binding site" evidence="3">
    <location>
        <position position="54"/>
    </location>
    <ligand>
        <name>ATP</name>
        <dbReference type="ChEBI" id="CHEBI:30616"/>
    </ligand>
</feature>
<keyword evidence="1" id="KW-0732">Signal</keyword>
<gene>
    <name evidence="4" type="ORF">BAE44_0018085</name>
</gene>
<sequence>MAYFFEDIQKERPVRFNFQQLRTFTWNYAHKVGSGGFSVAYKGRFPNGVAVAVKVLNTTLAKALRYLHEECAQRIIHY</sequence>
<evidence type="ECO:0000313" key="5">
    <source>
        <dbReference type="Proteomes" id="UP000095767"/>
    </source>
</evidence>
<accession>A0A1E5V769</accession>
<dbReference type="EMBL" id="LWDX02049313">
    <property type="protein sequence ID" value="OEL20897.1"/>
    <property type="molecule type" value="Genomic_DNA"/>
</dbReference>
<dbReference type="Gene3D" id="3.30.200.20">
    <property type="entry name" value="Phosphorylase Kinase, domain 1"/>
    <property type="match status" value="1"/>
</dbReference>
<keyword evidence="2" id="KW-0430">Lectin</keyword>
<evidence type="ECO:0000256" key="2">
    <source>
        <dbReference type="ARBA" id="ARBA00022734"/>
    </source>
</evidence>